<gene>
    <name evidence="1" type="ORF">HY618_08595</name>
</gene>
<evidence type="ECO:0000313" key="2">
    <source>
        <dbReference type="Proteomes" id="UP000752292"/>
    </source>
</evidence>
<dbReference type="Proteomes" id="UP000752292">
    <property type="component" value="Unassembled WGS sequence"/>
</dbReference>
<dbReference type="EMBL" id="JACQRX010000375">
    <property type="protein sequence ID" value="MBI4252503.1"/>
    <property type="molecule type" value="Genomic_DNA"/>
</dbReference>
<dbReference type="AlphaFoldDB" id="A0A933E9W0"/>
<protein>
    <submittedName>
        <fullName evidence="1">Uncharacterized protein</fullName>
    </submittedName>
</protein>
<comment type="caution">
    <text evidence="1">The sequence shown here is derived from an EMBL/GenBank/DDBJ whole genome shotgun (WGS) entry which is preliminary data.</text>
</comment>
<accession>A0A933E9W0</accession>
<evidence type="ECO:0000313" key="1">
    <source>
        <dbReference type="EMBL" id="MBI4252503.1"/>
    </source>
</evidence>
<proteinExistence type="predicted"/>
<name>A0A933E9W0_UNCTE</name>
<sequence>MSGMPGRRRRLFFWLGFLLIASLPAGALFLAKPLFLDRAGAEAELLRRAAALRGAPPERAAAEVGRMVKAYLDTFRHVSRAEVEVRAASAERLAFTVSLPWSEVSAKQRRQRAEAMGRLAAGMLRSAGAEGVAVEVEVRRWRKDSAVRSDLVGRYLHDPGAGRGAWREAPSP</sequence>
<organism evidence="1 2">
    <name type="scientific">Tectimicrobiota bacterium</name>
    <dbReference type="NCBI Taxonomy" id="2528274"/>
    <lineage>
        <taxon>Bacteria</taxon>
        <taxon>Pseudomonadati</taxon>
        <taxon>Nitrospinota/Tectimicrobiota group</taxon>
        <taxon>Candidatus Tectimicrobiota</taxon>
    </lineage>
</organism>
<reference evidence="1" key="1">
    <citation type="submission" date="2020-07" db="EMBL/GenBank/DDBJ databases">
        <title>Huge and variable diversity of episymbiotic CPR bacteria and DPANN archaea in groundwater ecosystems.</title>
        <authorList>
            <person name="He C.Y."/>
            <person name="Keren R."/>
            <person name="Whittaker M."/>
            <person name="Farag I.F."/>
            <person name="Doudna J."/>
            <person name="Cate J.H.D."/>
            <person name="Banfield J.F."/>
        </authorList>
    </citation>
    <scope>NUCLEOTIDE SEQUENCE</scope>
    <source>
        <strain evidence="1">NC_groundwater_1370_Ag_S-0.2um_69_93</strain>
    </source>
</reference>